<proteinExistence type="predicted"/>
<comment type="caution">
    <text evidence="1">The sequence shown here is derived from an EMBL/GenBank/DDBJ whole genome shotgun (WGS) entry which is preliminary data.</text>
</comment>
<dbReference type="AlphaFoldDB" id="A0AAW2EWI6"/>
<sequence length="69" mass="7849">MKSHTKNFHSPLRPAVCAVVCDTHVSCAPRIRRITGRDPVLRTIDRRRENYYPSPATVATATNEVRFVL</sequence>
<name>A0AAW2EWI6_9HYME</name>
<dbReference type="Proteomes" id="UP001430953">
    <property type="component" value="Unassembled WGS sequence"/>
</dbReference>
<protein>
    <submittedName>
        <fullName evidence="1">Uncharacterized protein</fullName>
    </submittedName>
</protein>
<keyword evidence="2" id="KW-1185">Reference proteome</keyword>
<gene>
    <name evidence="1" type="ORF">PUN28_015368</name>
</gene>
<evidence type="ECO:0000313" key="2">
    <source>
        <dbReference type="Proteomes" id="UP001430953"/>
    </source>
</evidence>
<organism evidence="1 2">
    <name type="scientific">Cardiocondyla obscurior</name>
    <dbReference type="NCBI Taxonomy" id="286306"/>
    <lineage>
        <taxon>Eukaryota</taxon>
        <taxon>Metazoa</taxon>
        <taxon>Ecdysozoa</taxon>
        <taxon>Arthropoda</taxon>
        <taxon>Hexapoda</taxon>
        <taxon>Insecta</taxon>
        <taxon>Pterygota</taxon>
        <taxon>Neoptera</taxon>
        <taxon>Endopterygota</taxon>
        <taxon>Hymenoptera</taxon>
        <taxon>Apocrita</taxon>
        <taxon>Aculeata</taxon>
        <taxon>Formicoidea</taxon>
        <taxon>Formicidae</taxon>
        <taxon>Myrmicinae</taxon>
        <taxon>Cardiocondyla</taxon>
    </lineage>
</organism>
<reference evidence="1 2" key="1">
    <citation type="submission" date="2023-03" db="EMBL/GenBank/DDBJ databases">
        <title>High recombination rates correlate with genetic variation in Cardiocondyla obscurior ants.</title>
        <authorList>
            <person name="Errbii M."/>
        </authorList>
    </citation>
    <scope>NUCLEOTIDE SEQUENCE [LARGE SCALE GENOMIC DNA]</scope>
    <source>
        <strain evidence="1">Alpha-2009</strain>
        <tissue evidence="1">Whole body</tissue>
    </source>
</reference>
<evidence type="ECO:0000313" key="1">
    <source>
        <dbReference type="EMBL" id="KAL0106766.1"/>
    </source>
</evidence>
<dbReference type="EMBL" id="JADYXP020000017">
    <property type="protein sequence ID" value="KAL0106766.1"/>
    <property type="molecule type" value="Genomic_DNA"/>
</dbReference>
<accession>A0AAW2EWI6</accession>